<evidence type="ECO:0000256" key="5">
    <source>
        <dbReference type="ARBA" id="ARBA00022734"/>
    </source>
</evidence>
<comment type="function">
    <text evidence="6">Has immunoglobulin-binding and hemagglutination properties, and can bind to mannose. Essential for virulence. May be involved in LPS biosynthesis or polysaccharide transport.</text>
</comment>
<gene>
    <name evidence="9" type="ORF">C5750_02380</name>
</gene>
<evidence type="ECO:0000256" key="4">
    <source>
        <dbReference type="ARBA" id="ARBA00022475"/>
    </source>
</evidence>
<dbReference type="InterPro" id="IPR012413">
    <property type="entry name" value="BA14K"/>
</dbReference>
<evidence type="ECO:0000256" key="3">
    <source>
        <dbReference type="ARBA" id="ARBA00020552"/>
    </source>
</evidence>
<keyword evidence="4" id="KW-0472">Membrane</keyword>
<comment type="caution">
    <text evidence="9">The sequence shown here is derived from an EMBL/GenBank/DDBJ whole genome shotgun (WGS) entry which is preliminary data.</text>
</comment>
<keyword evidence="5" id="KW-0430">Lectin</keyword>
<evidence type="ECO:0000313" key="10">
    <source>
        <dbReference type="Proteomes" id="UP000238563"/>
    </source>
</evidence>
<sequence>MDMTMMKTLITALAAFGLALTVGLSAASAQVQPYRPAPRGNDVVPKQPLILGTDSPANLAGPNCTGSARCNDFRTSRPIISPPTRTQAQICQDRYQSYRAFDNTYQPLSGPRRTCTLQ</sequence>
<keyword evidence="4" id="KW-1003">Cell membrane</keyword>
<evidence type="ECO:0000313" key="9">
    <source>
        <dbReference type="EMBL" id="PRD58011.1"/>
    </source>
</evidence>
<feature type="chain" id="PRO_5015698195" description="Lectin-like protein BA14k" evidence="8">
    <location>
        <begin position="27"/>
        <end position="118"/>
    </location>
</feature>
<protein>
    <recommendedName>
        <fullName evidence="3">Lectin-like protein BA14k</fullName>
    </recommendedName>
</protein>
<dbReference type="OrthoDB" id="8117189at2"/>
<reference evidence="9 10" key="1">
    <citation type="submission" date="2018-02" db="EMBL/GenBank/DDBJ databases">
        <title>The draft genome of Phyllobacterium myrsinacearum DSM5892.</title>
        <authorList>
            <person name="Li L."/>
            <person name="Liu L."/>
            <person name="Zhang X."/>
            <person name="Wang T."/>
        </authorList>
    </citation>
    <scope>NUCLEOTIDE SEQUENCE [LARGE SCALE GENOMIC DNA]</scope>
    <source>
        <strain evidence="9 10">DSM 5892</strain>
    </source>
</reference>
<dbReference type="AlphaFoldDB" id="A0A2S9JXE9"/>
<dbReference type="EMBL" id="PVBT01000001">
    <property type="protein sequence ID" value="PRD58011.1"/>
    <property type="molecule type" value="Genomic_DNA"/>
</dbReference>
<keyword evidence="8" id="KW-0732">Signal</keyword>
<evidence type="ECO:0000256" key="6">
    <source>
        <dbReference type="ARBA" id="ARBA00025321"/>
    </source>
</evidence>
<dbReference type="Pfam" id="PF07886">
    <property type="entry name" value="BA14K"/>
    <property type="match status" value="1"/>
</dbReference>
<dbReference type="Proteomes" id="UP000238563">
    <property type="component" value="Unassembled WGS sequence"/>
</dbReference>
<proteinExistence type="inferred from homology"/>
<evidence type="ECO:0000256" key="1">
    <source>
        <dbReference type="ARBA" id="ARBA00004167"/>
    </source>
</evidence>
<dbReference type="RefSeq" id="WP_105732251.1">
    <property type="nucleotide sequence ID" value="NZ_PVBT01000001.1"/>
</dbReference>
<organism evidence="9 10">
    <name type="scientific">Phyllobacterium myrsinacearum</name>
    <dbReference type="NCBI Taxonomy" id="28101"/>
    <lineage>
        <taxon>Bacteria</taxon>
        <taxon>Pseudomonadati</taxon>
        <taxon>Pseudomonadota</taxon>
        <taxon>Alphaproteobacteria</taxon>
        <taxon>Hyphomicrobiales</taxon>
        <taxon>Phyllobacteriaceae</taxon>
        <taxon>Phyllobacterium</taxon>
    </lineage>
</organism>
<accession>A0A2S9JXE9</accession>
<keyword evidence="10" id="KW-1185">Reference proteome</keyword>
<comment type="subcellular location">
    <subcellularLocation>
        <location evidence="1">Membrane</location>
        <topology evidence="1">Single-pass membrane protein</topology>
    </subcellularLocation>
</comment>
<dbReference type="GO" id="GO:0016020">
    <property type="term" value="C:membrane"/>
    <property type="evidence" value="ECO:0007669"/>
    <property type="project" value="UniProtKB-SubCell"/>
</dbReference>
<comment type="similarity">
    <text evidence="2">Belongs to the BA14k family.</text>
</comment>
<evidence type="ECO:0000256" key="7">
    <source>
        <dbReference type="SAM" id="MobiDB-lite"/>
    </source>
</evidence>
<evidence type="ECO:0000256" key="8">
    <source>
        <dbReference type="SAM" id="SignalP"/>
    </source>
</evidence>
<feature type="signal peptide" evidence="8">
    <location>
        <begin position="1"/>
        <end position="26"/>
    </location>
</feature>
<name>A0A2S9JXE9_9HYPH</name>
<dbReference type="GO" id="GO:0030246">
    <property type="term" value="F:carbohydrate binding"/>
    <property type="evidence" value="ECO:0007669"/>
    <property type="project" value="UniProtKB-KW"/>
</dbReference>
<feature type="region of interest" description="Disordered" evidence="7">
    <location>
        <begin position="34"/>
        <end position="56"/>
    </location>
</feature>
<evidence type="ECO:0000256" key="2">
    <source>
        <dbReference type="ARBA" id="ARBA00010270"/>
    </source>
</evidence>